<keyword evidence="3" id="KW-1185">Reference proteome</keyword>
<proteinExistence type="predicted"/>
<dbReference type="RefSeq" id="WP_161812407.1">
    <property type="nucleotide sequence ID" value="NZ_BLJN01000002.1"/>
</dbReference>
<evidence type="ECO:0000256" key="1">
    <source>
        <dbReference type="SAM" id="MobiDB-lite"/>
    </source>
</evidence>
<gene>
    <name evidence="2" type="ORF">GCM10011487_27670</name>
</gene>
<feature type="region of interest" description="Disordered" evidence="1">
    <location>
        <begin position="1"/>
        <end position="20"/>
    </location>
</feature>
<protein>
    <submittedName>
        <fullName evidence="2">Uncharacterized protein</fullName>
    </submittedName>
</protein>
<organism evidence="2 3">
    <name type="scientific">Steroidobacter agaridevorans</name>
    <dbReference type="NCBI Taxonomy" id="2695856"/>
    <lineage>
        <taxon>Bacteria</taxon>
        <taxon>Pseudomonadati</taxon>
        <taxon>Pseudomonadota</taxon>
        <taxon>Gammaproteobacteria</taxon>
        <taxon>Steroidobacterales</taxon>
        <taxon>Steroidobacteraceae</taxon>
        <taxon>Steroidobacter</taxon>
    </lineage>
</organism>
<reference evidence="3" key="1">
    <citation type="submission" date="2020-01" db="EMBL/GenBank/DDBJ databases">
        <title>'Steroidobacter agaridevorans' sp. nov., agar-degrading bacteria isolated from rhizosphere soils.</title>
        <authorList>
            <person name="Ikenaga M."/>
            <person name="Kataoka M."/>
            <person name="Murouchi A."/>
            <person name="Katsuragi S."/>
            <person name="Sakai M."/>
        </authorList>
    </citation>
    <scope>NUCLEOTIDE SEQUENCE [LARGE SCALE GENOMIC DNA]</scope>
    <source>
        <strain evidence="3">YU21-B</strain>
    </source>
</reference>
<evidence type="ECO:0000313" key="3">
    <source>
        <dbReference type="Proteomes" id="UP000445000"/>
    </source>
</evidence>
<sequence>MTQTHDSKVRDAISDPTREYRKPIDVVKDDQLDHDEKLRILESWKKDAELLSVAQDENMAGGERPQLQDVMLAIQELERTRGSIN</sequence>
<name>A0A829YBV7_9GAMM</name>
<dbReference type="EMBL" id="BLJN01000002">
    <property type="protein sequence ID" value="GFE80767.1"/>
    <property type="molecule type" value="Genomic_DNA"/>
</dbReference>
<comment type="caution">
    <text evidence="2">The sequence shown here is derived from an EMBL/GenBank/DDBJ whole genome shotgun (WGS) entry which is preliminary data.</text>
</comment>
<evidence type="ECO:0000313" key="2">
    <source>
        <dbReference type="EMBL" id="GFE80767.1"/>
    </source>
</evidence>
<dbReference type="Proteomes" id="UP000445000">
    <property type="component" value="Unassembled WGS sequence"/>
</dbReference>
<accession>A0A829YBV7</accession>
<dbReference type="AlphaFoldDB" id="A0A829YBV7"/>